<organism evidence="10 11">
    <name type="scientific">Paenibacillus vulneris</name>
    <dbReference type="NCBI Taxonomy" id="1133364"/>
    <lineage>
        <taxon>Bacteria</taxon>
        <taxon>Bacillati</taxon>
        <taxon>Bacillota</taxon>
        <taxon>Bacilli</taxon>
        <taxon>Bacillales</taxon>
        <taxon>Paenibacillaceae</taxon>
        <taxon>Paenibacillus</taxon>
    </lineage>
</organism>
<dbReference type="InterPro" id="IPR003439">
    <property type="entry name" value="ABC_transporter-like_ATP-bd"/>
</dbReference>
<feature type="transmembrane region" description="Helical" evidence="7">
    <location>
        <begin position="138"/>
        <end position="162"/>
    </location>
</feature>
<dbReference type="InterPro" id="IPR017871">
    <property type="entry name" value="ABC_transporter-like_CS"/>
</dbReference>
<evidence type="ECO:0000256" key="2">
    <source>
        <dbReference type="ARBA" id="ARBA00022692"/>
    </source>
</evidence>
<evidence type="ECO:0000256" key="7">
    <source>
        <dbReference type="SAM" id="Phobius"/>
    </source>
</evidence>
<comment type="caution">
    <text evidence="10">The sequence shown here is derived from an EMBL/GenBank/DDBJ whole genome shotgun (WGS) entry which is preliminary data.</text>
</comment>
<dbReference type="Proteomes" id="UP001597180">
    <property type="component" value="Unassembled WGS sequence"/>
</dbReference>
<dbReference type="RefSeq" id="WP_345589531.1">
    <property type="nucleotide sequence ID" value="NZ_BAABJG010000018.1"/>
</dbReference>
<dbReference type="Pfam" id="PF00664">
    <property type="entry name" value="ABC_membrane"/>
    <property type="match status" value="1"/>
</dbReference>
<sequence>MKQKITKQKIPIKEYALLLSSYLREQGGSIVWLSVLLIGSIIMQLVNPQIIRYFIDTAKTQESTAPLLYAAGLFIGVSLLQQVITVIATYIGENIGWIATNKLRGDVAEHCMKLDMSFHKSHTSGAIIERVDGDINNLANFFSNFVVTLLSNLLLVVGMLVLLFREGWVIGTGMTLFVILAIYAIQYIRKFAVPHWGALRQMSSRFYGFLGEHLEGTEDTRANGATGYVMYRFHTLIREWLPIRIRAFLGWASMWITTLVIFTIGNAIAFALSAYFWKQGAITLGTVYMIFYYTELMSKPIEKIRTQMEDLQKADASIIRIRELLATVPAIRDGIGLPLPSGPLSVKFDRVVFGYEDHTTTLHQIDFQLGRGKVLGVLGRTGSGKTTLARLLLRFYDVREGGISLEQVDIRDATLRDLRSKVGMVTQNIEIFQGTVRDNLTFFREDIEDRRIIEVLEELGLKEWFASLPSGLDSQLESGGGGLSAGEAQLLSFARVFLTDPGLIILDEASSRLDPATEQKIEQAISRLLVHRTCIIIAHRLATIQRADQILILEQGRVIEFGDRVRLAADHRSRYNQMLQVGMEEMLA</sequence>
<dbReference type="Gene3D" id="3.40.50.300">
    <property type="entry name" value="P-loop containing nucleotide triphosphate hydrolases"/>
    <property type="match status" value="1"/>
</dbReference>
<dbReference type="PROSITE" id="PS50929">
    <property type="entry name" value="ABC_TM1F"/>
    <property type="match status" value="1"/>
</dbReference>
<dbReference type="InterPro" id="IPR027417">
    <property type="entry name" value="P-loop_NTPase"/>
</dbReference>
<dbReference type="InterPro" id="IPR036640">
    <property type="entry name" value="ABC1_TM_sf"/>
</dbReference>
<evidence type="ECO:0000256" key="5">
    <source>
        <dbReference type="ARBA" id="ARBA00022989"/>
    </source>
</evidence>
<protein>
    <submittedName>
        <fullName evidence="10">ABC transporter ATP-binding protein</fullName>
    </submittedName>
</protein>
<dbReference type="GO" id="GO:0005524">
    <property type="term" value="F:ATP binding"/>
    <property type="evidence" value="ECO:0007669"/>
    <property type="project" value="UniProtKB-KW"/>
</dbReference>
<comment type="subcellular location">
    <subcellularLocation>
        <location evidence="1">Cell membrane</location>
        <topology evidence="1">Multi-pass membrane protein</topology>
    </subcellularLocation>
</comment>
<evidence type="ECO:0000256" key="1">
    <source>
        <dbReference type="ARBA" id="ARBA00004651"/>
    </source>
</evidence>
<feature type="transmembrane region" description="Helical" evidence="7">
    <location>
        <begin position="168"/>
        <end position="185"/>
    </location>
</feature>
<gene>
    <name evidence="10" type="ORF">ACFQ4B_19195</name>
</gene>
<evidence type="ECO:0000256" key="3">
    <source>
        <dbReference type="ARBA" id="ARBA00022741"/>
    </source>
</evidence>
<dbReference type="Gene3D" id="1.20.1560.10">
    <property type="entry name" value="ABC transporter type 1, transmembrane domain"/>
    <property type="match status" value="1"/>
</dbReference>
<keyword evidence="2 7" id="KW-0812">Transmembrane</keyword>
<dbReference type="InterPro" id="IPR003593">
    <property type="entry name" value="AAA+_ATPase"/>
</dbReference>
<reference evidence="11" key="1">
    <citation type="journal article" date="2019" name="Int. J. Syst. Evol. Microbiol.">
        <title>The Global Catalogue of Microorganisms (GCM) 10K type strain sequencing project: providing services to taxonomists for standard genome sequencing and annotation.</title>
        <authorList>
            <consortium name="The Broad Institute Genomics Platform"/>
            <consortium name="The Broad Institute Genome Sequencing Center for Infectious Disease"/>
            <person name="Wu L."/>
            <person name="Ma J."/>
        </authorList>
    </citation>
    <scope>NUCLEOTIDE SEQUENCE [LARGE SCALE GENOMIC DNA]</scope>
    <source>
        <strain evidence="11">CCUG 53270</strain>
    </source>
</reference>
<dbReference type="SUPFAM" id="SSF52540">
    <property type="entry name" value="P-loop containing nucleoside triphosphate hydrolases"/>
    <property type="match status" value="1"/>
</dbReference>
<dbReference type="SMART" id="SM00382">
    <property type="entry name" value="AAA"/>
    <property type="match status" value="1"/>
</dbReference>
<keyword evidence="11" id="KW-1185">Reference proteome</keyword>
<evidence type="ECO:0000256" key="4">
    <source>
        <dbReference type="ARBA" id="ARBA00022840"/>
    </source>
</evidence>
<dbReference type="InterPro" id="IPR039421">
    <property type="entry name" value="Type_1_exporter"/>
</dbReference>
<accession>A0ABW3UQP4</accession>
<proteinExistence type="predicted"/>
<feature type="transmembrane region" description="Helical" evidence="7">
    <location>
        <begin position="248"/>
        <end position="269"/>
    </location>
</feature>
<evidence type="ECO:0000313" key="10">
    <source>
        <dbReference type="EMBL" id="MFD1222251.1"/>
    </source>
</evidence>
<evidence type="ECO:0000313" key="11">
    <source>
        <dbReference type="Proteomes" id="UP001597180"/>
    </source>
</evidence>
<keyword evidence="5 7" id="KW-1133">Transmembrane helix</keyword>
<keyword evidence="6 7" id="KW-0472">Membrane</keyword>
<keyword evidence="3" id="KW-0547">Nucleotide-binding</keyword>
<dbReference type="PANTHER" id="PTHR43394:SF1">
    <property type="entry name" value="ATP-BINDING CASSETTE SUB-FAMILY B MEMBER 10, MITOCHONDRIAL"/>
    <property type="match status" value="1"/>
</dbReference>
<dbReference type="InterPro" id="IPR011527">
    <property type="entry name" value="ABC1_TM_dom"/>
</dbReference>
<dbReference type="Pfam" id="PF00005">
    <property type="entry name" value="ABC_tran"/>
    <property type="match status" value="1"/>
</dbReference>
<dbReference type="PROSITE" id="PS50893">
    <property type="entry name" value="ABC_TRANSPORTER_2"/>
    <property type="match status" value="1"/>
</dbReference>
<feature type="domain" description="ABC transporter" evidence="8">
    <location>
        <begin position="346"/>
        <end position="580"/>
    </location>
</feature>
<dbReference type="PANTHER" id="PTHR43394">
    <property type="entry name" value="ATP-DEPENDENT PERMEASE MDL1, MITOCHONDRIAL"/>
    <property type="match status" value="1"/>
</dbReference>
<feature type="transmembrane region" description="Helical" evidence="7">
    <location>
        <begin position="67"/>
        <end position="92"/>
    </location>
</feature>
<evidence type="ECO:0000259" key="9">
    <source>
        <dbReference type="PROSITE" id="PS50929"/>
    </source>
</evidence>
<evidence type="ECO:0000259" key="8">
    <source>
        <dbReference type="PROSITE" id="PS50893"/>
    </source>
</evidence>
<name>A0ABW3UQP4_9BACL</name>
<dbReference type="PROSITE" id="PS00211">
    <property type="entry name" value="ABC_TRANSPORTER_1"/>
    <property type="match status" value="1"/>
</dbReference>
<evidence type="ECO:0000256" key="6">
    <source>
        <dbReference type="ARBA" id="ARBA00023136"/>
    </source>
</evidence>
<dbReference type="CDD" id="cd07346">
    <property type="entry name" value="ABC_6TM_exporters"/>
    <property type="match status" value="1"/>
</dbReference>
<dbReference type="SUPFAM" id="SSF90123">
    <property type="entry name" value="ABC transporter transmembrane region"/>
    <property type="match status" value="1"/>
</dbReference>
<feature type="transmembrane region" description="Helical" evidence="7">
    <location>
        <begin position="30"/>
        <end position="55"/>
    </location>
</feature>
<keyword evidence="4 10" id="KW-0067">ATP-binding</keyword>
<dbReference type="EMBL" id="JBHTLU010000023">
    <property type="protein sequence ID" value="MFD1222251.1"/>
    <property type="molecule type" value="Genomic_DNA"/>
</dbReference>
<feature type="domain" description="ABC transmembrane type-1" evidence="9">
    <location>
        <begin position="31"/>
        <end position="313"/>
    </location>
</feature>